<keyword evidence="5 8" id="KW-0812">Transmembrane</keyword>
<protein>
    <submittedName>
        <fullName evidence="9">AzlC family ABC transporter permease</fullName>
    </submittedName>
</protein>
<keyword evidence="6 8" id="KW-1133">Transmembrane helix</keyword>
<evidence type="ECO:0000256" key="6">
    <source>
        <dbReference type="ARBA" id="ARBA00022989"/>
    </source>
</evidence>
<dbReference type="PANTHER" id="PTHR34979:SF1">
    <property type="entry name" value="INNER MEMBRANE PROTEIN YGAZ"/>
    <property type="match status" value="1"/>
</dbReference>
<organism evidence="9 10">
    <name type="scientific">Coprococcus intestinihominis</name>
    <dbReference type="NCBI Taxonomy" id="3133154"/>
    <lineage>
        <taxon>Bacteria</taxon>
        <taxon>Bacillati</taxon>
        <taxon>Bacillota</taxon>
        <taxon>Clostridia</taxon>
        <taxon>Lachnospirales</taxon>
        <taxon>Lachnospiraceae</taxon>
        <taxon>Coprococcus</taxon>
    </lineage>
</organism>
<keyword evidence="4" id="KW-1003">Cell membrane</keyword>
<evidence type="ECO:0000313" key="9">
    <source>
        <dbReference type="EMBL" id="MEQ2365006.1"/>
    </source>
</evidence>
<dbReference type="InterPro" id="IPR011606">
    <property type="entry name" value="Brnchd-chn_aa_trnsp_permease"/>
</dbReference>
<evidence type="ECO:0000256" key="2">
    <source>
        <dbReference type="ARBA" id="ARBA00010735"/>
    </source>
</evidence>
<evidence type="ECO:0000256" key="8">
    <source>
        <dbReference type="SAM" id="Phobius"/>
    </source>
</evidence>
<dbReference type="EMBL" id="JBBMEK010000078">
    <property type="protein sequence ID" value="MEQ2365006.1"/>
    <property type="molecule type" value="Genomic_DNA"/>
</dbReference>
<name>A0ABV1B4X8_9FIRM</name>
<keyword evidence="3" id="KW-0813">Transport</keyword>
<dbReference type="PANTHER" id="PTHR34979">
    <property type="entry name" value="INNER MEMBRANE PROTEIN YGAZ"/>
    <property type="match status" value="1"/>
</dbReference>
<feature type="transmembrane region" description="Helical" evidence="8">
    <location>
        <begin position="12"/>
        <end position="36"/>
    </location>
</feature>
<proteinExistence type="inferred from homology"/>
<accession>A0ABV1B4X8</accession>
<dbReference type="Pfam" id="PF03591">
    <property type="entry name" value="AzlC"/>
    <property type="match status" value="1"/>
</dbReference>
<evidence type="ECO:0000313" key="10">
    <source>
        <dbReference type="Proteomes" id="UP001469749"/>
    </source>
</evidence>
<dbReference type="RefSeq" id="WP_349084851.1">
    <property type="nucleotide sequence ID" value="NZ_JBBMEK010000078.1"/>
</dbReference>
<evidence type="ECO:0000256" key="1">
    <source>
        <dbReference type="ARBA" id="ARBA00004651"/>
    </source>
</evidence>
<feature type="transmembrane region" description="Helical" evidence="8">
    <location>
        <begin position="183"/>
        <end position="203"/>
    </location>
</feature>
<feature type="transmembrane region" description="Helical" evidence="8">
    <location>
        <begin position="56"/>
        <end position="77"/>
    </location>
</feature>
<comment type="similarity">
    <text evidence="2">Belongs to the AzlC family.</text>
</comment>
<sequence>MNLMAFKRGLRDGIAIAIGYFSVSFSFGLTAVASGISWWEAVLISLTNLTSSGQFAGIGIIAASGSYVEMMVTELVINMRYALMSISLSQKLDPTFKRWQQLILGHCNTDEIFAVAMSRNKTVTPAYMTGLAVLPYIGWTGGTLVGAICGNILPTTLGNALGIMIYGMFLAIIIPAMRKEHPILVVVCVAVLLSSIIHFVPVFSFITDGFSIIICAVAASAVGALLYPVSEEEEAEHAA</sequence>
<evidence type="ECO:0000256" key="3">
    <source>
        <dbReference type="ARBA" id="ARBA00022448"/>
    </source>
</evidence>
<reference evidence="9 10" key="1">
    <citation type="submission" date="2024-03" db="EMBL/GenBank/DDBJ databases">
        <title>Human intestinal bacterial collection.</title>
        <authorList>
            <person name="Pauvert C."/>
            <person name="Hitch T.C.A."/>
            <person name="Clavel T."/>
        </authorList>
    </citation>
    <scope>NUCLEOTIDE SEQUENCE [LARGE SCALE GENOMIC DNA]</scope>
    <source>
        <strain evidence="9 10">CLA-AA-H190</strain>
    </source>
</reference>
<evidence type="ECO:0000256" key="7">
    <source>
        <dbReference type="ARBA" id="ARBA00023136"/>
    </source>
</evidence>
<feature type="transmembrane region" description="Helical" evidence="8">
    <location>
        <begin position="159"/>
        <end position="176"/>
    </location>
</feature>
<evidence type="ECO:0000256" key="4">
    <source>
        <dbReference type="ARBA" id="ARBA00022475"/>
    </source>
</evidence>
<dbReference type="Proteomes" id="UP001469749">
    <property type="component" value="Unassembled WGS sequence"/>
</dbReference>
<comment type="subcellular location">
    <subcellularLocation>
        <location evidence="1">Cell membrane</location>
        <topology evidence="1">Multi-pass membrane protein</topology>
    </subcellularLocation>
</comment>
<gene>
    <name evidence="9" type="ORF">WMO25_07830</name>
</gene>
<keyword evidence="7 8" id="KW-0472">Membrane</keyword>
<feature type="transmembrane region" description="Helical" evidence="8">
    <location>
        <begin position="209"/>
        <end position="229"/>
    </location>
</feature>
<comment type="caution">
    <text evidence="9">The sequence shown here is derived from an EMBL/GenBank/DDBJ whole genome shotgun (WGS) entry which is preliminary data.</text>
</comment>
<keyword evidence="10" id="KW-1185">Reference proteome</keyword>
<evidence type="ECO:0000256" key="5">
    <source>
        <dbReference type="ARBA" id="ARBA00022692"/>
    </source>
</evidence>
<feature type="transmembrane region" description="Helical" evidence="8">
    <location>
        <begin position="127"/>
        <end position="153"/>
    </location>
</feature>